<evidence type="ECO:0000313" key="2">
    <source>
        <dbReference type="Proteomes" id="UP000054937"/>
    </source>
</evidence>
<organism evidence="1 2">
    <name type="scientific">Pseudocohnilembus persalinus</name>
    <name type="common">Ciliate</name>
    <dbReference type="NCBI Taxonomy" id="266149"/>
    <lineage>
        <taxon>Eukaryota</taxon>
        <taxon>Sar</taxon>
        <taxon>Alveolata</taxon>
        <taxon>Ciliophora</taxon>
        <taxon>Intramacronucleata</taxon>
        <taxon>Oligohymenophorea</taxon>
        <taxon>Scuticociliatia</taxon>
        <taxon>Philasterida</taxon>
        <taxon>Pseudocohnilembidae</taxon>
        <taxon>Pseudocohnilembus</taxon>
    </lineage>
</organism>
<gene>
    <name evidence="1" type="ORF">PPERSA_11935</name>
</gene>
<evidence type="ECO:0000313" key="1">
    <source>
        <dbReference type="EMBL" id="KRX02595.1"/>
    </source>
</evidence>
<protein>
    <submittedName>
        <fullName evidence="1">Uncharacterized protein</fullName>
    </submittedName>
</protein>
<dbReference type="InParanoid" id="A0A0V0QJV9"/>
<proteinExistence type="predicted"/>
<name>A0A0V0QJV9_PSEPJ</name>
<comment type="caution">
    <text evidence="1">The sequence shown here is derived from an EMBL/GenBank/DDBJ whole genome shotgun (WGS) entry which is preliminary data.</text>
</comment>
<dbReference type="Proteomes" id="UP000054937">
    <property type="component" value="Unassembled WGS sequence"/>
</dbReference>
<dbReference type="EMBL" id="LDAU01000154">
    <property type="protein sequence ID" value="KRX02595.1"/>
    <property type="molecule type" value="Genomic_DNA"/>
</dbReference>
<sequence length="324" mass="38175">MENQQQDNQQLNLKKEQQYGNININKELFSFKKQTNRKVLDENKFILNSSKKKNLKDIDKSLLEDNFKNSHNKNQLQTNDSKSNNLISKILLNEFIDQSGNIHDKIINQRPLSVKNVKKQFNIQNKSDLGLKIENKEIRNVENLYKPNNKHKEDSSTIDLQKQKILESNQYWSNNNSRITDTINNIFQNKNFNNQSQGNYGKIQSAKRIFSGNINQVQNRNKNKNFSHYLSNIPQNQSQFKDEQFNDIQFQQMPIQNKENQIKNIINVNRKSHIRQRSACEYSRQSAKNKNNYKKVLQVNNLPPVFKNDQQQSLQQSISQSQFG</sequence>
<accession>A0A0V0QJV9</accession>
<dbReference type="AlphaFoldDB" id="A0A0V0QJV9"/>
<keyword evidence="2" id="KW-1185">Reference proteome</keyword>
<reference evidence="1 2" key="1">
    <citation type="journal article" date="2015" name="Sci. Rep.">
        <title>Genome of the facultative scuticociliatosis pathogen Pseudocohnilembus persalinus provides insight into its virulence through horizontal gene transfer.</title>
        <authorList>
            <person name="Xiong J."/>
            <person name="Wang G."/>
            <person name="Cheng J."/>
            <person name="Tian M."/>
            <person name="Pan X."/>
            <person name="Warren A."/>
            <person name="Jiang C."/>
            <person name="Yuan D."/>
            <person name="Miao W."/>
        </authorList>
    </citation>
    <scope>NUCLEOTIDE SEQUENCE [LARGE SCALE GENOMIC DNA]</scope>
    <source>
        <strain evidence="1">36N120E</strain>
    </source>
</reference>